<keyword evidence="7" id="KW-0597">Phosphoprotein</keyword>
<dbReference type="CDD" id="cd01171">
    <property type="entry name" value="YXKO-related"/>
    <property type="match status" value="1"/>
</dbReference>
<keyword evidence="4 7" id="KW-0520">NAD</keyword>
<keyword evidence="2 7" id="KW-0067">ATP-binding</keyword>
<dbReference type="InterPro" id="IPR029056">
    <property type="entry name" value="Ribokinase-like"/>
</dbReference>
<proteinExistence type="inferred from homology"/>
<dbReference type="SUPFAM" id="SSF53613">
    <property type="entry name" value="Ribokinase-like"/>
    <property type="match status" value="1"/>
</dbReference>
<comment type="catalytic activity">
    <reaction evidence="7">
        <text>(6S)-NADHX + ATP = ADP + phosphate + NADH + H(+)</text>
        <dbReference type="Rhea" id="RHEA:19017"/>
        <dbReference type="ChEBI" id="CHEBI:15378"/>
        <dbReference type="ChEBI" id="CHEBI:30616"/>
        <dbReference type="ChEBI" id="CHEBI:43474"/>
        <dbReference type="ChEBI" id="CHEBI:57945"/>
        <dbReference type="ChEBI" id="CHEBI:64074"/>
        <dbReference type="ChEBI" id="CHEBI:456216"/>
        <dbReference type="EC" id="4.2.1.93"/>
    </reaction>
</comment>
<accession>A0AAW2HNS7</accession>
<comment type="catalytic activity">
    <reaction evidence="6 7">
        <text>(6S)-NADPHX + ATP = ADP + phosphate + NADPH + H(+)</text>
        <dbReference type="Rhea" id="RHEA:32231"/>
        <dbReference type="ChEBI" id="CHEBI:15378"/>
        <dbReference type="ChEBI" id="CHEBI:30616"/>
        <dbReference type="ChEBI" id="CHEBI:43474"/>
        <dbReference type="ChEBI" id="CHEBI:57783"/>
        <dbReference type="ChEBI" id="CHEBI:64076"/>
        <dbReference type="ChEBI" id="CHEBI:456216"/>
        <dbReference type="EC" id="4.2.1.93"/>
    </reaction>
</comment>
<dbReference type="PROSITE" id="PS51383">
    <property type="entry name" value="YJEF_C_3"/>
    <property type="match status" value="1"/>
</dbReference>
<dbReference type="EMBL" id="JARGDH010000004">
    <property type="protein sequence ID" value="KAL0271482.1"/>
    <property type="molecule type" value="Genomic_DNA"/>
</dbReference>
<dbReference type="EC" id="4.2.1.93" evidence="7"/>
<evidence type="ECO:0000256" key="5">
    <source>
        <dbReference type="ARBA" id="ARBA00023239"/>
    </source>
</evidence>
<name>A0AAW2HNS7_9NEOP</name>
<dbReference type="NCBIfam" id="TIGR00196">
    <property type="entry name" value="yjeF_cterm"/>
    <property type="match status" value="1"/>
</dbReference>
<comment type="cofactor">
    <cofactor evidence="7">
        <name>Mg(2+)</name>
        <dbReference type="ChEBI" id="CHEBI:18420"/>
    </cofactor>
</comment>
<evidence type="ECO:0000256" key="4">
    <source>
        <dbReference type="ARBA" id="ARBA00023027"/>
    </source>
</evidence>
<keyword evidence="1 7" id="KW-0547">Nucleotide-binding</keyword>
<dbReference type="GO" id="GO:0005524">
    <property type="term" value="F:ATP binding"/>
    <property type="evidence" value="ECO:0007669"/>
    <property type="project" value="UniProtKB-KW"/>
</dbReference>
<reference evidence="9" key="1">
    <citation type="journal article" date="2024" name="Gigascience">
        <title>Chromosome-level genome of the poultry shaft louse Menopon gallinae provides insight into the host-switching and adaptive evolution of parasitic lice.</title>
        <authorList>
            <person name="Xu Y."/>
            <person name="Ma L."/>
            <person name="Liu S."/>
            <person name="Liang Y."/>
            <person name="Liu Q."/>
            <person name="He Z."/>
            <person name="Tian L."/>
            <person name="Duan Y."/>
            <person name="Cai W."/>
            <person name="Li H."/>
            <person name="Song F."/>
        </authorList>
    </citation>
    <scope>NUCLEOTIDE SEQUENCE</scope>
    <source>
        <strain evidence="9">Cailab_2023a</strain>
    </source>
</reference>
<evidence type="ECO:0000313" key="9">
    <source>
        <dbReference type="EMBL" id="KAL0271482.1"/>
    </source>
</evidence>
<dbReference type="PANTHER" id="PTHR12592">
    <property type="entry name" value="ATP-DEPENDENT (S)-NAD(P)H-HYDRATE DEHYDRATASE FAMILY MEMBER"/>
    <property type="match status" value="1"/>
</dbReference>
<keyword evidence="5 7" id="KW-0456">Lyase</keyword>
<keyword evidence="3" id="KW-0521">NADP</keyword>
<feature type="binding site" evidence="7">
    <location>
        <begin position="205"/>
        <end position="211"/>
    </location>
    <ligand>
        <name>(6S)-NADPHX</name>
        <dbReference type="ChEBI" id="CHEBI:64076"/>
    </ligand>
</feature>
<dbReference type="Pfam" id="PF01256">
    <property type="entry name" value="Carb_kinase"/>
    <property type="match status" value="1"/>
</dbReference>
<evidence type="ECO:0000256" key="3">
    <source>
        <dbReference type="ARBA" id="ARBA00022857"/>
    </source>
</evidence>
<sequence>MINKFVSKGKVFISFWKQIFSDISTTVMSSPVRQRHERTGVLKQADAYITAMGKFIPKLSPEFRKGECGRIGVVGGCAEYTGAPFFAAMSCMKLGADLVYVICFNEAAPVIKSYSPELIVYPYLDDPQALQKILPCLRRVHALVIGPGLGRDPGAFRNVEAIISYCSTELKTCLPLIIDADGLFLIGQKPSLVKTYSGPVILTPNAIEYSRLCNELSLNPEEPAKVSEALNAVLLRKGISDVICNGINQNRLQLPADCITISCCKPGSVRRCGGQGDILAGCTAVFAAWFMIAVYEECVLRPSGLFNLIDIPQISQTDISHRKNVYSYRYHGFSLACYAACCVTRYCSKITFERLGRSMTASDMLERIHEGFLYYFHE</sequence>
<evidence type="ECO:0000256" key="1">
    <source>
        <dbReference type="ARBA" id="ARBA00022741"/>
    </source>
</evidence>
<evidence type="ECO:0000256" key="7">
    <source>
        <dbReference type="HAMAP-Rule" id="MF_03157"/>
    </source>
</evidence>
<dbReference type="GO" id="GO:0047453">
    <property type="term" value="F:ATP-dependent NAD(P)H-hydrate dehydratase activity"/>
    <property type="evidence" value="ECO:0007669"/>
    <property type="project" value="UniProtKB-UniRule"/>
</dbReference>
<comment type="similarity">
    <text evidence="7">Belongs to the NnrD/CARKD family.</text>
</comment>
<feature type="domain" description="YjeF C-terminal" evidence="8">
    <location>
        <begin position="48"/>
        <end position="375"/>
    </location>
</feature>
<dbReference type="HAMAP" id="MF_01965">
    <property type="entry name" value="NADHX_dehydratase"/>
    <property type="match status" value="1"/>
</dbReference>
<dbReference type="AlphaFoldDB" id="A0AAW2HNS7"/>
<evidence type="ECO:0000256" key="6">
    <source>
        <dbReference type="ARBA" id="ARBA00047472"/>
    </source>
</evidence>
<feature type="binding site" evidence="7">
    <location>
        <begin position="237"/>
        <end position="241"/>
    </location>
    <ligand>
        <name>ATP</name>
        <dbReference type="ChEBI" id="CHEBI:30616"/>
    </ligand>
</feature>
<organism evidence="9">
    <name type="scientific">Menopon gallinae</name>
    <name type="common">poultry shaft louse</name>
    <dbReference type="NCBI Taxonomy" id="328185"/>
    <lineage>
        <taxon>Eukaryota</taxon>
        <taxon>Metazoa</taxon>
        <taxon>Ecdysozoa</taxon>
        <taxon>Arthropoda</taxon>
        <taxon>Hexapoda</taxon>
        <taxon>Insecta</taxon>
        <taxon>Pterygota</taxon>
        <taxon>Neoptera</taxon>
        <taxon>Paraneoptera</taxon>
        <taxon>Psocodea</taxon>
        <taxon>Troctomorpha</taxon>
        <taxon>Phthiraptera</taxon>
        <taxon>Amblycera</taxon>
        <taxon>Menoponidae</taxon>
        <taxon>Menopon</taxon>
    </lineage>
</organism>
<feature type="binding site" evidence="7">
    <location>
        <position position="148"/>
    </location>
    <ligand>
        <name>(6S)-NADPHX</name>
        <dbReference type="ChEBI" id="CHEBI:64076"/>
    </ligand>
</feature>
<dbReference type="PANTHER" id="PTHR12592:SF0">
    <property type="entry name" value="ATP-DEPENDENT (S)-NAD(P)H-HYDRATE DEHYDRATASE"/>
    <property type="match status" value="1"/>
</dbReference>
<dbReference type="Gene3D" id="3.40.1190.20">
    <property type="match status" value="1"/>
</dbReference>
<evidence type="ECO:0000259" key="8">
    <source>
        <dbReference type="PROSITE" id="PS51383"/>
    </source>
</evidence>
<dbReference type="InterPro" id="IPR000631">
    <property type="entry name" value="CARKD"/>
</dbReference>
<comment type="function">
    <text evidence="7">Catalyzes the dehydration of the S-form of NAD(P)HX at the expense of ATP, which is converted to ADP. Together with NAD(P)HX epimerase, which catalyzes the epimerization of the S- and R-forms, the enzyme allows the repair of both epimers of NAD(P)HX, a damaged form of NAD(P)H that is a result of enzymatic or heat-dependent hydration.</text>
</comment>
<gene>
    <name evidence="9" type="ORF">PYX00_008563</name>
</gene>
<dbReference type="GO" id="GO:0046496">
    <property type="term" value="P:nicotinamide nucleotide metabolic process"/>
    <property type="evidence" value="ECO:0007669"/>
    <property type="project" value="UniProtKB-UniRule"/>
</dbReference>
<feature type="binding site" evidence="7">
    <location>
        <position position="277"/>
    </location>
    <ligand>
        <name>(6S)-NADPHX</name>
        <dbReference type="ChEBI" id="CHEBI:64076"/>
    </ligand>
</feature>
<comment type="caution">
    <text evidence="9">The sequence shown here is derived from an EMBL/GenBank/DDBJ whole genome shotgun (WGS) entry which is preliminary data.</text>
</comment>
<feature type="binding site" evidence="7">
    <location>
        <begin position="267"/>
        <end position="276"/>
    </location>
    <ligand>
        <name>ATP</name>
        <dbReference type="ChEBI" id="CHEBI:30616"/>
    </ligand>
</feature>
<dbReference type="GO" id="GO:0110051">
    <property type="term" value="P:metabolite repair"/>
    <property type="evidence" value="ECO:0007669"/>
    <property type="project" value="TreeGrafter"/>
</dbReference>
<protein>
    <recommendedName>
        <fullName evidence="7">ATP-dependent (S)-NAD(P)H-hydrate dehydratase</fullName>
        <ecNumber evidence="7">4.2.1.93</ecNumber>
    </recommendedName>
    <alternativeName>
        <fullName evidence="7">ATP-dependent NAD(P)HX dehydratase</fullName>
    </alternativeName>
</protein>
<evidence type="ECO:0000256" key="2">
    <source>
        <dbReference type="ARBA" id="ARBA00022840"/>
    </source>
</evidence>